<dbReference type="NCBIfam" id="NF037995">
    <property type="entry name" value="TRAP_S1"/>
    <property type="match status" value="1"/>
</dbReference>
<reference evidence="5 6" key="1">
    <citation type="submission" date="2023-09" db="EMBL/GenBank/DDBJ databases">
        <title>Xinfangfangia sedmenti sp. nov., isolated the sedment.</title>
        <authorList>
            <person name="Xu L."/>
        </authorList>
    </citation>
    <scope>NUCLEOTIDE SEQUENCE [LARGE SCALE GENOMIC DNA]</scope>
    <source>
        <strain evidence="5 6">LG-4</strain>
    </source>
</reference>
<comment type="subcellular location">
    <subcellularLocation>
        <location evidence="1">Periplasm</location>
    </subcellularLocation>
</comment>
<dbReference type="RefSeq" id="WP_310458682.1">
    <property type="nucleotide sequence ID" value="NZ_JAVKPH010000027.1"/>
</dbReference>
<comment type="caution">
    <text evidence="5">The sequence shown here is derived from an EMBL/GenBank/DDBJ whole genome shotgun (WGS) entry which is preliminary data.</text>
</comment>
<feature type="chain" id="PRO_5045215439" evidence="4">
    <location>
        <begin position="21"/>
        <end position="337"/>
    </location>
</feature>
<dbReference type="Proteomes" id="UP001247754">
    <property type="component" value="Unassembled WGS sequence"/>
</dbReference>
<accession>A0ABU1FC93</accession>
<proteinExistence type="predicted"/>
<evidence type="ECO:0000256" key="2">
    <source>
        <dbReference type="ARBA" id="ARBA00022729"/>
    </source>
</evidence>
<dbReference type="Gene3D" id="3.40.190.170">
    <property type="entry name" value="Bacterial extracellular solute-binding protein, family 7"/>
    <property type="match status" value="1"/>
</dbReference>
<protein>
    <submittedName>
        <fullName evidence="5">TRAP transporter substrate-binding protein DctP</fullName>
    </submittedName>
</protein>
<dbReference type="InterPro" id="IPR018389">
    <property type="entry name" value="DctP_fam"/>
</dbReference>
<sequence>MKSALLAAVAALALAVPAAAQDAITLKVAHPLPETHFSWQLGIKRVLDTITEQTNGRVQFEVYPGNQLGRDTYGLLKSGIADMAMIVPVYMADKFPLTAVTEFPGFYDSTCEASAKYQELAKPGGPLDVAEYAPQGLKMVFVTTTAPQRYMTATKKVASLEEAAGTKIYAAGAALGKSVRAVGSVAISITASELYDSVNRGTVDGALFPYSSTDAYKLGGILRNEVGGIKFGVTSWFVAMGERSFDALPPEVQEVVLNAGLSVEREFCAFTDNDDARIRQELSARGDLTINELSDEQKALWLERLAAAAEEWAAEMDAAGLKGSELLAAMRNAGAGQ</sequence>
<dbReference type="PANTHER" id="PTHR33376">
    <property type="match status" value="1"/>
</dbReference>
<evidence type="ECO:0000313" key="5">
    <source>
        <dbReference type="EMBL" id="MDR5654525.1"/>
    </source>
</evidence>
<keyword evidence="6" id="KW-1185">Reference proteome</keyword>
<gene>
    <name evidence="5" type="primary">dctP</name>
    <name evidence="5" type="ORF">RGD00_18085</name>
</gene>
<dbReference type="EMBL" id="JAVKPH010000027">
    <property type="protein sequence ID" value="MDR5654525.1"/>
    <property type="molecule type" value="Genomic_DNA"/>
</dbReference>
<dbReference type="InterPro" id="IPR038404">
    <property type="entry name" value="TRAP_DctP_sf"/>
</dbReference>
<name>A0ABU1FC93_9RHOB</name>
<dbReference type="PANTHER" id="PTHR33376:SF15">
    <property type="entry name" value="BLL6794 PROTEIN"/>
    <property type="match status" value="1"/>
</dbReference>
<dbReference type="Pfam" id="PF03480">
    <property type="entry name" value="DctP"/>
    <property type="match status" value="1"/>
</dbReference>
<evidence type="ECO:0000256" key="1">
    <source>
        <dbReference type="ARBA" id="ARBA00004418"/>
    </source>
</evidence>
<evidence type="ECO:0000256" key="4">
    <source>
        <dbReference type="SAM" id="SignalP"/>
    </source>
</evidence>
<evidence type="ECO:0000313" key="6">
    <source>
        <dbReference type="Proteomes" id="UP001247754"/>
    </source>
</evidence>
<keyword evidence="3" id="KW-0574">Periplasm</keyword>
<feature type="signal peptide" evidence="4">
    <location>
        <begin position="1"/>
        <end position="20"/>
    </location>
</feature>
<evidence type="ECO:0000256" key="3">
    <source>
        <dbReference type="ARBA" id="ARBA00022764"/>
    </source>
</evidence>
<keyword evidence="2 4" id="KW-0732">Signal</keyword>
<organism evidence="5 6">
    <name type="scientific">Ruixingdingia sedimenti</name>
    <dbReference type="NCBI Taxonomy" id="3073604"/>
    <lineage>
        <taxon>Bacteria</taxon>
        <taxon>Pseudomonadati</taxon>
        <taxon>Pseudomonadota</taxon>
        <taxon>Alphaproteobacteria</taxon>
        <taxon>Rhodobacterales</taxon>
        <taxon>Paracoccaceae</taxon>
        <taxon>Ruixingdingia</taxon>
    </lineage>
</organism>